<dbReference type="Pfam" id="PF00496">
    <property type="entry name" value="SBP_bac_5"/>
    <property type="match status" value="1"/>
</dbReference>
<gene>
    <name evidence="6" type="ORF">TALK_08675</name>
</gene>
<dbReference type="GO" id="GO:0015833">
    <property type="term" value="P:peptide transport"/>
    <property type="evidence" value="ECO:0007669"/>
    <property type="project" value="TreeGrafter"/>
</dbReference>
<protein>
    <submittedName>
        <fullName evidence="6">ABC transporter substrate-binding protein</fullName>
    </submittedName>
</protein>
<dbReference type="InterPro" id="IPR000914">
    <property type="entry name" value="SBP_5_dom"/>
</dbReference>
<comment type="similarity">
    <text evidence="2">Belongs to the bacterial solute-binding protein 5 family.</text>
</comment>
<feature type="domain" description="Solute-binding protein family 5" evidence="5">
    <location>
        <begin position="74"/>
        <end position="435"/>
    </location>
</feature>
<dbReference type="Gene3D" id="3.90.76.10">
    <property type="entry name" value="Dipeptide-binding Protein, Domain 1"/>
    <property type="match status" value="1"/>
</dbReference>
<dbReference type="RefSeq" id="WP_085617904.1">
    <property type="nucleotide sequence ID" value="NZ_JFKB01000005.1"/>
</dbReference>
<dbReference type="PIRSF" id="PIRSF002741">
    <property type="entry name" value="MppA"/>
    <property type="match status" value="1"/>
</dbReference>
<comment type="caution">
    <text evidence="6">The sequence shown here is derived from an EMBL/GenBank/DDBJ whole genome shotgun (WGS) entry which is preliminary data.</text>
</comment>
<dbReference type="InterPro" id="IPR023765">
    <property type="entry name" value="SBP_5_CS"/>
</dbReference>
<dbReference type="Gene3D" id="3.10.105.10">
    <property type="entry name" value="Dipeptide-binding Protein, Domain 3"/>
    <property type="match status" value="1"/>
</dbReference>
<evidence type="ECO:0000313" key="7">
    <source>
        <dbReference type="Proteomes" id="UP000193396"/>
    </source>
</evidence>
<dbReference type="PANTHER" id="PTHR30290:SF34">
    <property type="entry name" value="ABC TRANSPORTER, PERIPLASMIC OLIGO-PEPTIDE BINDING PROTEIN, PUTATIVE-RELATED"/>
    <property type="match status" value="1"/>
</dbReference>
<proteinExistence type="inferred from homology"/>
<name>A0A1Y2LEW7_9PROT</name>
<dbReference type="PROSITE" id="PS01040">
    <property type="entry name" value="SBP_BACTERIAL_5"/>
    <property type="match status" value="1"/>
</dbReference>
<dbReference type="InterPro" id="IPR039424">
    <property type="entry name" value="SBP_5"/>
</dbReference>
<dbReference type="STRING" id="1293890.TALK_08675"/>
<evidence type="ECO:0000256" key="1">
    <source>
        <dbReference type="ARBA" id="ARBA00004418"/>
    </source>
</evidence>
<evidence type="ECO:0000256" key="2">
    <source>
        <dbReference type="ARBA" id="ARBA00005695"/>
    </source>
</evidence>
<sequence length="529" mass="58226">MRKLIAGLVMGTALVTTSMAAMAETPKNALVMAFAIDDIITLDPAQIFEFSGAEYAGNTYDRLIGFDNDDVSKMYGVIATSWDVSEDGKTFTFKIRDGIKFASGNDLTAEDAAFSLQRVILLDQSPAFILGQFGFTPENVKDKIRATDSSTLVMEVDKPYAPSFVLYCLTAGVGAVIDKEEVLAHEKDGDLGHEWLTTNYAGSGPFALNKWTAGESLSLTANEDYWDGAPAMKRVIIRNVKEAASQQLLLQKGDIDIARNLEADQIASIESNPDVKFLSKGKGALWYLGLSQKNDYLSKPEVREALKYLVDYDGIAKTILAGRAQIHQAFLPEGFLGAYNENPYSLDVEKAKSILADAGLGDGFSVTMDTRNTTAIMAMAQSIQATWAQAGINLEIIPGDGKQTLTKYRARQHDIYIGRWGPDYQDPHTNASTFAWNPDNADDATAKPLAWRNAWNPGAMTAETDAATLERDDKKRAAMYLDLQKKVLESGPFVIMFQETEIASMRKNVNNFVLGPSFDNNYYRFITKD</sequence>
<dbReference type="CDD" id="cd08512">
    <property type="entry name" value="PBP2_NikA_DppA_OppA_like_7"/>
    <property type="match status" value="1"/>
</dbReference>
<dbReference type="GO" id="GO:1904680">
    <property type="term" value="F:peptide transmembrane transporter activity"/>
    <property type="evidence" value="ECO:0007669"/>
    <property type="project" value="TreeGrafter"/>
</dbReference>
<feature type="signal peptide" evidence="4">
    <location>
        <begin position="1"/>
        <end position="23"/>
    </location>
</feature>
<evidence type="ECO:0000256" key="4">
    <source>
        <dbReference type="SAM" id="SignalP"/>
    </source>
</evidence>
<reference evidence="6 7" key="1">
    <citation type="submission" date="2014-03" db="EMBL/GenBank/DDBJ databases">
        <title>The draft genome sequence of Thalassospira alkalitolerans JCM 18968.</title>
        <authorList>
            <person name="Lai Q."/>
            <person name="Shao Z."/>
        </authorList>
    </citation>
    <scope>NUCLEOTIDE SEQUENCE [LARGE SCALE GENOMIC DNA]</scope>
    <source>
        <strain evidence="6 7">JCM 18968</strain>
    </source>
</reference>
<dbReference type="Gene3D" id="3.40.190.10">
    <property type="entry name" value="Periplasmic binding protein-like II"/>
    <property type="match status" value="1"/>
</dbReference>
<dbReference type="GO" id="GO:0030288">
    <property type="term" value="C:outer membrane-bounded periplasmic space"/>
    <property type="evidence" value="ECO:0007669"/>
    <property type="project" value="UniProtKB-ARBA"/>
</dbReference>
<dbReference type="SUPFAM" id="SSF53850">
    <property type="entry name" value="Periplasmic binding protein-like II"/>
    <property type="match status" value="1"/>
</dbReference>
<feature type="chain" id="PRO_5012350189" evidence="4">
    <location>
        <begin position="24"/>
        <end position="529"/>
    </location>
</feature>
<dbReference type="InterPro" id="IPR030678">
    <property type="entry name" value="Peptide/Ni-bd"/>
</dbReference>
<dbReference type="AlphaFoldDB" id="A0A1Y2LEW7"/>
<keyword evidence="7" id="KW-1185">Reference proteome</keyword>
<comment type="subcellular location">
    <subcellularLocation>
        <location evidence="1">Periplasm</location>
    </subcellularLocation>
</comment>
<evidence type="ECO:0000259" key="5">
    <source>
        <dbReference type="Pfam" id="PF00496"/>
    </source>
</evidence>
<dbReference type="Proteomes" id="UP000193396">
    <property type="component" value="Unassembled WGS sequence"/>
</dbReference>
<dbReference type="GO" id="GO:0043190">
    <property type="term" value="C:ATP-binding cassette (ABC) transporter complex"/>
    <property type="evidence" value="ECO:0007669"/>
    <property type="project" value="InterPro"/>
</dbReference>
<dbReference type="EMBL" id="JFKB01000005">
    <property type="protein sequence ID" value="OSQ48341.1"/>
    <property type="molecule type" value="Genomic_DNA"/>
</dbReference>
<accession>A0A1Y2LEW7</accession>
<keyword evidence="3 4" id="KW-0732">Signal</keyword>
<dbReference type="OrthoDB" id="9803988at2"/>
<organism evidence="6 7">
    <name type="scientific">Thalassospira alkalitolerans</name>
    <dbReference type="NCBI Taxonomy" id="1293890"/>
    <lineage>
        <taxon>Bacteria</taxon>
        <taxon>Pseudomonadati</taxon>
        <taxon>Pseudomonadota</taxon>
        <taxon>Alphaproteobacteria</taxon>
        <taxon>Rhodospirillales</taxon>
        <taxon>Thalassospiraceae</taxon>
        <taxon>Thalassospira</taxon>
    </lineage>
</organism>
<dbReference type="PANTHER" id="PTHR30290">
    <property type="entry name" value="PERIPLASMIC BINDING COMPONENT OF ABC TRANSPORTER"/>
    <property type="match status" value="1"/>
</dbReference>
<evidence type="ECO:0000313" key="6">
    <source>
        <dbReference type="EMBL" id="OSQ48341.1"/>
    </source>
</evidence>
<evidence type="ECO:0000256" key="3">
    <source>
        <dbReference type="ARBA" id="ARBA00022729"/>
    </source>
</evidence>